<feature type="domain" description="BON" evidence="1">
    <location>
        <begin position="52"/>
        <end position="120"/>
    </location>
</feature>
<dbReference type="InterPro" id="IPR007055">
    <property type="entry name" value="BON_dom"/>
</dbReference>
<dbReference type="InterPro" id="IPR051686">
    <property type="entry name" value="Lipoprotein_DolP"/>
</dbReference>
<name>A0A1I7IWI9_9PROT</name>
<proteinExistence type="predicted"/>
<dbReference type="PANTHER" id="PTHR34606:SF16">
    <property type="entry name" value="BON DOMAIN-CONTAINING PROTEIN"/>
    <property type="match status" value="1"/>
</dbReference>
<dbReference type="PROSITE" id="PS50914">
    <property type="entry name" value="BON"/>
    <property type="match status" value="1"/>
</dbReference>
<dbReference type="AlphaFoldDB" id="A0A1I7IWI9"/>
<protein>
    <submittedName>
        <fullName evidence="2">BON domain-containing protein</fullName>
    </submittedName>
</protein>
<evidence type="ECO:0000259" key="1">
    <source>
        <dbReference type="PROSITE" id="PS50914"/>
    </source>
</evidence>
<reference evidence="2 3" key="1">
    <citation type="submission" date="2016-10" db="EMBL/GenBank/DDBJ databases">
        <authorList>
            <person name="de Groot N.N."/>
        </authorList>
    </citation>
    <scope>NUCLEOTIDE SEQUENCE [LARGE SCALE GENOMIC DNA]</scope>
    <source>
        <strain evidence="2 3">Nl14</strain>
    </source>
</reference>
<organism evidence="2 3">
    <name type="scientific">Nitrosospira multiformis</name>
    <dbReference type="NCBI Taxonomy" id="1231"/>
    <lineage>
        <taxon>Bacteria</taxon>
        <taxon>Pseudomonadati</taxon>
        <taxon>Pseudomonadota</taxon>
        <taxon>Betaproteobacteria</taxon>
        <taxon>Nitrosomonadales</taxon>
        <taxon>Nitrosomonadaceae</taxon>
        <taxon>Nitrosospira</taxon>
    </lineage>
</organism>
<accession>A0A1I7IWI9</accession>
<sequence>MPFLNPLNNLIIFFLAALFVWLPACSVMAMEQLEGEFSGEKETSRTDRNERGDSVITIRVKAAISREPSLKDEEIGVETTQGNVRLTGSVSSILVMEKAVEVARGVQGVRTVKDEMQFKWQN</sequence>
<dbReference type="Gene3D" id="3.30.1340.30">
    <property type="match status" value="1"/>
</dbReference>
<dbReference type="Pfam" id="PF04972">
    <property type="entry name" value="BON"/>
    <property type="match status" value="1"/>
</dbReference>
<dbReference type="Proteomes" id="UP000182649">
    <property type="component" value="Unassembled WGS sequence"/>
</dbReference>
<gene>
    <name evidence="2" type="ORF">SAMN05216417_12918</name>
</gene>
<evidence type="ECO:0000313" key="2">
    <source>
        <dbReference type="EMBL" id="SFU77296.1"/>
    </source>
</evidence>
<dbReference type="RefSeq" id="WP_074976021.1">
    <property type="nucleotide sequence ID" value="NZ_FPBZ01000029.1"/>
</dbReference>
<dbReference type="EMBL" id="FPBZ01000029">
    <property type="protein sequence ID" value="SFU77296.1"/>
    <property type="molecule type" value="Genomic_DNA"/>
</dbReference>
<dbReference type="PANTHER" id="PTHR34606">
    <property type="entry name" value="BON DOMAIN-CONTAINING PROTEIN"/>
    <property type="match status" value="1"/>
</dbReference>
<evidence type="ECO:0000313" key="3">
    <source>
        <dbReference type="Proteomes" id="UP000182649"/>
    </source>
</evidence>